<sequence>MSKFAQQHLISSIVPDPVTGAVEAAQLVDAFEHVDAMFFKRFGPKAAPPLSDTSDGGPQTQSAATMLESGTTAVVAIIHNDTHVLLAHVGDSRALLSHRGTAIPLTYDHKPTRADESARIELAGGRIEGYAVQRVMGRLAMTRAIGDPHLKQYGIVPTPDVHARVLTDHDNFLVLASDGLFDVVSNDEVVDAVQEHQSVDEAAETLVNLALSYGSRDDITVAVVRLRGWEAFCVPSSTTKGFIQVNTRNMTRPSS</sequence>
<dbReference type="Proteomes" id="UP000008743">
    <property type="component" value="Unassembled WGS sequence"/>
</dbReference>
<dbReference type="EMBL" id="KE346369">
    <property type="protein sequence ID" value="KJE95569.1"/>
    <property type="molecule type" value="Genomic_DNA"/>
</dbReference>
<dbReference type="Pfam" id="PF00481">
    <property type="entry name" value="PP2C"/>
    <property type="match status" value="1"/>
</dbReference>
<accession>A0A0D2X475</accession>
<keyword evidence="3" id="KW-1185">Reference proteome</keyword>
<feature type="domain" description="PPM-type phosphatase" evidence="1">
    <location>
        <begin position="1"/>
        <end position="226"/>
    </location>
</feature>
<dbReference type="PANTHER" id="PTHR47992">
    <property type="entry name" value="PROTEIN PHOSPHATASE"/>
    <property type="match status" value="1"/>
</dbReference>
<dbReference type="SMART" id="SM00332">
    <property type="entry name" value="PP2Cc"/>
    <property type="match status" value="1"/>
</dbReference>
<evidence type="ECO:0000259" key="1">
    <source>
        <dbReference type="PROSITE" id="PS51746"/>
    </source>
</evidence>
<dbReference type="InterPro" id="IPR015655">
    <property type="entry name" value="PP2C"/>
</dbReference>
<protein>
    <submittedName>
        <fullName evidence="2">Protein phosphatase 2C Ptc1</fullName>
    </submittedName>
</protein>
<dbReference type="InParanoid" id="A0A0D2X475"/>
<dbReference type="CDD" id="cd00143">
    <property type="entry name" value="PP2Cc"/>
    <property type="match status" value="1"/>
</dbReference>
<evidence type="ECO:0000313" key="2">
    <source>
        <dbReference type="EMBL" id="KJE95569.1"/>
    </source>
</evidence>
<dbReference type="Gene3D" id="3.60.40.10">
    <property type="entry name" value="PPM-type phosphatase domain"/>
    <property type="match status" value="1"/>
</dbReference>
<gene>
    <name evidence="2" type="ORF">CAOG_006012</name>
</gene>
<dbReference type="STRING" id="595528.A0A0D2X475"/>
<dbReference type="eggNOG" id="KOG0698">
    <property type="taxonomic scope" value="Eukaryota"/>
</dbReference>
<proteinExistence type="predicted"/>
<dbReference type="GO" id="GO:0004722">
    <property type="term" value="F:protein serine/threonine phosphatase activity"/>
    <property type="evidence" value="ECO:0007669"/>
    <property type="project" value="InterPro"/>
</dbReference>
<organism evidence="2 3">
    <name type="scientific">Capsaspora owczarzaki (strain ATCC 30864)</name>
    <dbReference type="NCBI Taxonomy" id="595528"/>
    <lineage>
        <taxon>Eukaryota</taxon>
        <taxon>Filasterea</taxon>
        <taxon>Capsaspora</taxon>
    </lineage>
</organism>
<dbReference type="InterPro" id="IPR001932">
    <property type="entry name" value="PPM-type_phosphatase-like_dom"/>
</dbReference>
<name>A0A0D2X475_CAPO3</name>
<dbReference type="InterPro" id="IPR036457">
    <property type="entry name" value="PPM-type-like_dom_sf"/>
</dbReference>
<dbReference type="AlphaFoldDB" id="A0A0D2X475"/>
<evidence type="ECO:0000313" key="3">
    <source>
        <dbReference type="Proteomes" id="UP000008743"/>
    </source>
</evidence>
<dbReference type="SUPFAM" id="SSF81606">
    <property type="entry name" value="PP2C-like"/>
    <property type="match status" value="1"/>
</dbReference>
<dbReference type="PROSITE" id="PS51746">
    <property type="entry name" value="PPM_2"/>
    <property type="match status" value="1"/>
</dbReference>
<reference evidence="3" key="1">
    <citation type="submission" date="2011-02" db="EMBL/GenBank/DDBJ databases">
        <title>The Genome Sequence of Capsaspora owczarzaki ATCC 30864.</title>
        <authorList>
            <person name="Russ C."/>
            <person name="Cuomo C."/>
            <person name="Burger G."/>
            <person name="Gray M.W."/>
            <person name="Holland P.W.H."/>
            <person name="King N."/>
            <person name="Lang F.B.F."/>
            <person name="Roger A.J."/>
            <person name="Ruiz-Trillo I."/>
            <person name="Young S.K."/>
            <person name="Zeng Q."/>
            <person name="Gargeya S."/>
            <person name="Alvarado L."/>
            <person name="Berlin A."/>
            <person name="Chapman S.B."/>
            <person name="Chen Z."/>
            <person name="Freedman E."/>
            <person name="Gellesch M."/>
            <person name="Goldberg J."/>
            <person name="Griggs A."/>
            <person name="Gujja S."/>
            <person name="Heilman E."/>
            <person name="Heiman D."/>
            <person name="Howarth C."/>
            <person name="Mehta T."/>
            <person name="Neiman D."/>
            <person name="Pearson M."/>
            <person name="Roberts A."/>
            <person name="Saif S."/>
            <person name="Shea T."/>
            <person name="Shenoy N."/>
            <person name="Sisk P."/>
            <person name="Stolte C."/>
            <person name="Sykes S."/>
            <person name="White J."/>
            <person name="Yandava C."/>
            <person name="Haas B."/>
            <person name="Nusbaum C."/>
            <person name="Birren B."/>
        </authorList>
    </citation>
    <scope>NUCLEOTIDE SEQUENCE</scope>
    <source>
        <strain evidence="3">ATCC 30864</strain>
    </source>
</reference>
<dbReference type="OrthoDB" id="10264738at2759"/>
<dbReference type="PhylomeDB" id="A0A0D2X475"/>